<dbReference type="PATRIC" id="fig|435830.3.peg.1053"/>
<dbReference type="HOGENOM" id="CLU_034285_0_0_11"/>
<dbReference type="OrthoDB" id="3187690at2"/>
<gene>
    <name evidence="1" type="ORF">HMPREF0045_01086</name>
</gene>
<dbReference type="STRING" id="435830.HMPREF0045_01086"/>
<proteinExistence type="predicted"/>
<keyword evidence="2" id="KW-1185">Reference proteome</keyword>
<comment type="caution">
    <text evidence="1">The sequence shown here is derived from an EMBL/GenBank/DDBJ whole genome shotgun (WGS) entry which is preliminary data.</text>
</comment>
<dbReference type="Proteomes" id="UP000003822">
    <property type="component" value="Unassembled WGS sequence"/>
</dbReference>
<dbReference type="NCBIfam" id="TIGR02547">
    <property type="entry name" value="casA_cse1"/>
    <property type="match status" value="1"/>
</dbReference>
<dbReference type="EMBL" id="ACRN01000008">
    <property type="protein sequence ID" value="EHM87975.1"/>
    <property type="molecule type" value="Genomic_DNA"/>
</dbReference>
<dbReference type="eggNOG" id="COG1203">
    <property type="taxonomic scope" value="Bacteria"/>
</dbReference>
<dbReference type="Gene3D" id="1.10.132.100">
    <property type="match status" value="1"/>
</dbReference>
<name>G9PG27_9ACTO</name>
<protein>
    <submittedName>
        <fullName evidence="1">Cse1 family CRISPR-associated protein</fullName>
    </submittedName>
</protein>
<dbReference type="Pfam" id="PF09481">
    <property type="entry name" value="CRISPR_Cse1"/>
    <property type="match status" value="1"/>
</dbReference>
<reference evidence="1 2" key="1">
    <citation type="submission" date="2011-10" db="EMBL/GenBank/DDBJ databases">
        <title>The Genome Sequence of Actinomyces graevenitzii C83.</title>
        <authorList>
            <consortium name="The Broad Institute Genome Sequencing Platform"/>
            <consortium name="The Broad Institute Genome Sequencing Center for Infectious Disease"/>
            <person name="Earl A."/>
            <person name="Ward D."/>
            <person name="Feldgarden M."/>
            <person name="Gevers D."/>
            <person name="Sibley C.D."/>
            <person name="Field T.R."/>
            <person name="Grinwis M."/>
            <person name="Eshaghurshan C.S."/>
            <person name="Surette M.G."/>
            <person name="Young S.K."/>
            <person name="Zeng Q."/>
            <person name="Gargeya S."/>
            <person name="Fitzgerald M."/>
            <person name="Haas B."/>
            <person name="Abouelleil A."/>
            <person name="Alvarado L."/>
            <person name="Arachchi H.M."/>
            <person name="Berlin A."/>
            <person name="Brown A."/>
            <person name="Chapman S.B."/>
            <person name="Chen Z."/>
            <person name="Dunbar C."/>
            <person name="Freedman E."/>
            <person name="Gearin G."/>
            <person name="Goldberg J."/>
            <person name="Griggs A."/>
            <person name="Gujja S."/>
            <person name="Heiman D."/>
            <person name="Howarth C."/>
            <person name="Larson L."/>
            <person name="Lui A."/>
            <person name="MacDonald P.J.P."/>
            <person name="Montmayeur A."/>
            <person name="Murphy C."/>
            <person name="Neiman D."/>
            <person name="Pearson M."/>
            <person name="Priest M."/>
            <person name="Roberts A."/>
            <person name="Saif S."/>
            <person name="Shea T."/>
            <person name="Shenoy N."/>
            <person name="Sisk P."/>
            <person name="Stolte C."/>
            <person name="Sykes S."/>
            <person name="Wortman J."/>
            <person name="Nusbaum C."/>
            <person name="Birren B."/>
        </authorList>
    </citation>
    <scope>NUCLEOTIDE SEQUENCE [LARGE SCALE GENOMIC DNA]</scope>
    <source>
        <strain evidence="1 2">C83</strain>
    </source>
</reference>
<organism evidence="1 2">
    <name type="scientific">Actinomyces graevenitzii C83</name>
    <dbReference type="NCBI Taxonomy" id="435830"/>
    <lineage>
        <taxon>Bacteria</taxon>
        <taxon>Bacillati</taxon>
        <taxon>Actinomycetota</taxon>
        <taxon>Actinomycetes</taxon>
        <taxon>Actinomycetales</taxon>
        <taxon>Actinomycetaceae</taxon>
        <taxon>Actinomyces</taxon>
    </lineage>
</organism>
<dbReference type="InterPro" id="IPR013381">
    <property type="entry name" value="CRISPR-assoc_prot_Cse1"/>
</dbReference>
<dbReference type="RefSeq" id="WP_005986307.1">
    <property type="nucleotide sequence ID" value="NZ_JH470338.1"/>
</dbReference>
<dbReference type="AlphaFoldDB" id="G9PG27"/>
<accession>G9PG27</accession>
<evidence type="ECO:0000313" key="1">
    <source>
        <dbReference type="EMBL" id="EHM87975.1"/>
    </source>
</evidence>
<sequence length="556" mass="61950">MKPPEYNLLDEPWVPVRLLDGTITEVGLLELLQRSTDIADLACELPTQNIAIQRLVLAVAYRVATPLDAEEWLEQLEEGAPIEQMIEYLEKWRERFYLFGGQYPFMQVADLRTPKDTVSGLEKVIADVPNGEQFFTTRNGKALERISAAEAARWVVHTQAYDPSGIRSGAVGDREVKGGKGYPIGPAWCGHLGLVWLKGKNFNETLLLNLVPADAGDLKGVPVTTEWDWCTWEVSTPETSARGNYSRLDPKGTPRDLSIPRLLTWHSRRIKLIGDPSGVTSVVLAQGDKLAPQQMQRYEPQSLWRYSLPQSRDFKQDVYMPSKFKAGRALWRDLPGTLPVCEMIKGADKQPKREFLQSAVLSFHAELKSSMLAEDYPTQIQIQAVGVTYGPQEATVDDIYADELTLSVAMMRTEREDLATEVDRQARLTEQVAVTVGMLAANLARAAGESGDGAGNGARDRAKEQFFSRIDDPFRAWLAQVDGRLSAREVGQMWASELRRYATELGEQLVASASSSAIIGRDTGWGFMNVSIAENFFRSALQKLVPNPDNKQEGMK</sequence>
<dbReference type="CDD" id="cd09729">
    <property type="entry name" value="Cse1_I-E"/>
    <property type="match status" value="1"/>
</dbReference>
<evidence type="ECO:0000313" key="2">
    <source>
        <dbReference type="Proteomes" id="UP000003822"/>
    </source>
</evidence>